<dbReference type="GO" id="GO:0006508">
    <property type="term" value="P:proteolysis"/>
    <property type="evidence" value="ECO:0007669"/>
    <property type="project" value="InterPro"/>
</dbReference>
<dbReference type="Gene3D" id="3.90.70.10">
    <property type="entry name" value="Cysteine proteinases"/>
    <property type="match status" value="1"/>
</dbReference>
<dbReference type="InterPro" id="IPR013128">
    <property type="entry name" value="Peptidase_C1A"/>
</dbReference>
<dbReference type="SMART" id="SM00645">
    <property type="entry name" value="Pept_C1"/>
    <property type="match status" value="1"/>
</dbReference>
<comment type="caution">
    <text evidence="3">The sequence shown here is derived from an EMBL/GenBank/DDBJ whole genome shotgun (WGS) entry which is preliminary data.</text>
</comment>
<name>A0A2H0KGM6_9BACT</name>
<evidence type="ECO:0000256" key="1">
    <source>
        <dbReference type="ARBA" id="ARBA00008455"/>
    </source>
</evidence>
<feature type="domain" description="Peptidase C1A papain C-terminal" evidence="2">
    <location>
        <begin position="32"/>
        <end position="239"/>
    </location>
</feature>
<evidence type="ECO:0000259" key="2">
    <source>
        <dbReference type="SMART" id="SM00645"/>
    </source>
</evidence>
<sequence length="239" mass="26659">MNFFKPDPRLLFLFIFSFVFLFIFPSLALATLPPAVDNREYDTPIKNQQEGTCWAYATTAMVEAQFKKQTGKTVDLSEGYLVSCCDSAGKNPEVCGFCYGCGSCNGGSEDTSSKFIFEHGVVDQQCFDSEGCTSLCSEKCSDWQSRLYKTESFNCYGKPGVDKVKELVASGLPLTAFFLHPDFAHGAKISGYDDNSSICQEAYGVPGCWIIKNSWGVANGWVYSLWHEEGYLYLPYRRT</sequence>
<dbReference type="SUPFAM" id="SSF54001">
    <property type="entry name" value="Cysteine proteinases"/>
    <property type="match status" value="1"/>
</dbReference>
<dbReference type="InterPro" id="IPR038765">
    <property type="entry name" value="Papain-like_cys_pep_sf"/>
</dbReference>
<gene>
    <name evidence="3" type="ORF">COV89_00630</name>
</gene>
<accession>A0A2H0KGM6</accession>
<dbReference type="AlphaFoldDB" id="A0A2H0KGM6"/>
<reference evidence="3 4" key="1">
    <citation type="submission" date="2017-09" db="EMBL/GenBank/DDBJ databases">
        <title>Depth-based differentiation of microbial function through sediment-hosted aquifers and enrichment of novel symbionts in the deep terrestrial subsurface.</title>
        <authorList>
            <person name="Probst A.J."/>
            <person name="Ladd B."/>
            <person name="Jarett J.K."/>
            <person name="Geller-Mcgrath D.E."/>
            <person name="Sieber C.M."/>
            <person name="Emerson J.B."/>
            <person name="Anantharaman K."/>
            <person name="Thomas B.C."/>
            <person name="Malmstrom R."/>
            <person name="Stieglmeier M."/>
            <person name="Klingl A."/>
            <person name="Woyke T."/>
            <person name="Ryan C.M."/>
            <person name="Banfield J.F."/>
        </authorList>
    </citation>
    <scope>NUCLEOTIDE SEQUENCE [LARGE SCALE GENOMIC DNA]</scope>
    <source>
        <strain evidence="3">CG11_big_fil_rev_8_21_14_0_20_40_12</strain>
    </source>
</reference>
<proteinExistence type="inferred from homology"/>
<dbReference type="Pfam" id="PF00112">
    <property type="entry name" value="Peptidase_C1"/>
    <property type="match status" value="1"/>
</dbReference>
<organism evidence="3 4">
    <name type="scientific">Candidatus Shapirobacteria bacterium CG11_big_fil_rev_8_21_14_0_20_40_12</name>
    <dbReference type="NCBI Taxonomy" id="1974889"/>
    <lineage>
        <taxon>Bacteria</taxon>
        <taxon>Candidatus Shapironibacteriota</taxon>
    </lineage>
</organism>
<dbReference type="InterPro" id="IPR000668">
    <property type="entry name" value="Peptidase_C1A_C"/>
</dbReference>
<dbReference type="GO" id="GO:0008234">
    <property type="term" value="F:cysteine-type peptidase activity"/>
    <property type="evidence" value="ECO:0007669"/>
    <property type="project" value="InterPro"/>
</dbReference>
<dbReference type="EMBL" id="PCVI01000011">
    <property type="protein sequence ID" value="PIQ70401.1"/>
    <property type="molecule type" value="Genomic_DNA"/>
</dbReference>
<protein>
    <recommendedName>
        <fullName evidence="2">Peptidase C1A papain C-terminal domain-containing protein</fullName>
    </recommendedName>
</protein>
<dbReference type="Proteomes" id="UP000231371">
    <property type="component" value="Unassembled WGS sequence"/>
</dbReference>
<dbReference type="PANTHER" id="PTHR12411">
    <property type="entry name" value="CYSTEINE PROTEASE FAMILY C1-RELATED"/>
    <property type="match status" value="1"/>
</dbReference>
<evidence type="ECO:0000313" key="3">
    <source>
        <dbReference type="EMBL" id="PIQ70401.1"/>
    </source>
</evidence>
<comment type="similarity">
    <text evidence="1">Belongs to the peptidase C1 family.</text>
</comment>
<feature type="non-terminal residue" evidence="3">
    <location>
        <position position="239"/>
    </location>
</feature>
<evidence type="ECO:0000313" key="4">
    <source>
        <dbReference type="Proteomes" id="UP000231371"/>
    </source>
</evidence>